<comment type="caution">
    <text evidence="6">The sequence shown here is derived from an EMBL/GenBank/DDBJ whole genome shotgun (WGS) entry which is preliminary data.</text>
</comment>
<dbReference type="OrthoDB" id="2289994at2759"/>
<name>A0A8H7S0K5_9FUNG</name>
<feature type="domain" description="RING-CH-type" evidence="5">
    <location>
        <begin position="75"/>
        <end position="100"/>
    </location>
</feature>
<accession>A0A8H7S0K5</accession>
<evidence type="ECO:0000256" key="3">
    <source>
        <dbReference type="ARBA" id="ARBA00022833"/>
    </source>
</evidence>
<evidence type="ECO:0000256" key="2">
    <source>
        <dbReference type="ARBA" id="ARBA00022771"/>
    </source>
</evidence>
<feature type="compositionally biased region" description="Low complexity" evidence="4">
    <location>
        <begin position="215"/>
        <end position="224"/>
    </location>
</feature>
<evidence type="ECO:0000313" key="6">
    <source>
        <dbReference type="EMBL" id="KAG2219301.1"/>
    </source>
</evidence>
<dbReference type="Proteomes" id="UP000646827">
    <property type="component" value="Unassembled WGS sequence"/>
</dbReference>
<protein>
    <recommendedName>
        <fullName evidence="5">RING-CH-type domain-containing protein</fullName>
    </recommendedName>
</protein>
<feature type="region of interest" description="Disordered" evidence="4">
    <location>
        <begin position="112"/>
        <end position="156"/>
    </location>
</feature>
<gene>
    <name evidence="6" type="ORF">INT45_011316</name>
</gene>
<feature type="compositionally biased region" description="Low complexity" evidence="4">
    <location>
        <begin position="112"/>
        <end position="124"/>
    </location>
</feature>
<dbReference type="InterPro" id="IPR013083">
    <property type="entry name" value="Znf_RING/FYVE/PHD"/>
</dbReference>
<feature type="compositionally biased region" description="Low complexity" evidence="4">
    <location>
        <begin position="146"/>
        <end position="156"/>
    </location>
</feature>
<dbReference type="Pfam" id="PF12906">
    <property type="entry name" value="RINGv"/>
    <property type="match status" value="1"/>
</dbReference>
<sequence length="283" mass="31495">MKNRRNIYAASTSSAIPFPSASQRQSTVFSINGSNINHANLRRHLDPNEQQPLQDTPPLIRQGAFMYDDSVDPVCRICYGVTEDQENGHFIRPCQCRGSMYVNNHYYLQPSSPQIPSTSSSSSISHHHHSLFPPSPHQEFHDIPDNNNNNSNNLFLLHNNNNNDSGNVHDKCLNSWLTSINPTTQKCSTCLHEFTFSPTSTLQPNNDQHYNSVDTTESASSSHLLSPPPLFTLPVLSSSTSSSKKQSVSIRCTEIRKISGTEIDGNSEAPLGRPDHIYLPVII</sequence>
<proteinExistence type="predicted"/>
<dbReference type="Gene3D" id="3.30.40.10">
    <property type="entry name" value="Zinc/RING finger domain, C3HC4 (zinc finger)"/>
    <property type="match status" value="1"/>
</dbReference>
<keyword evidence="1" id="KW-0479">Metal-binding</keyword>
<feature type="region of interest" description="Disordered" evidence="4">
    <location>
        <begin position="203"/>
        <end position="224"/>
    </location>
</feature>
<dbReference type="GO" id="GO:0008270">
    <property type="term" value="F:zinc ion binding"/>
    <property type="evidence" value="ECO:0007669"/>
    <property type="project" value="UniProtKB-KW"/>
</dbReference>
<dbReference type="AlphaFoldDB" id="A0A8H7S0K5"/>
<reference evidence="6 7" key="1">
    <citation type="submission" date="2020-12" db="EMBL/GenBank/DDBJ databases">
        <title>Metabolic potential, ecology and presence of endohyphal bacteria is reflected in genomic diversity of Mucoromycotina.</title>
        <authorList>
            <person name="Muszewska A."/>
            <person name="Okrasinska A."/>
            <person name="Steczkiewicz K."/>
            <person name="Drgas O."/>
            <person name="Orlowska M."/>
            <person name="Perlinska-Lenart U."/>
            <person name="Aleksandrzak-Piekarczyk T."/>
            <person name="Szatraj K."/>
            <person name="Zielenkiewicz U."/>
            <person name="Pilsyk S."/>
            <person name="Malc E."/>
            <person name="Mieczkowski P."/>
            <person name="Kruszewska J.S."/>
            <person name="Biernat P."/>
            <person name="Pawlowska J."/>
        </authorList>
    </citation>
    <scope>NUCLEOTIDE SEQUENCE [LARGE SCALE GENOMIC DNA]</scope>
    <source>
        <strain evidence="6 7">CBS 142.35</strain>
    </source>
</reference>
<evidence type="ECO:0000259" key="5">
    <source>
        <dbReference type="Pfam" id="PF12906"/>
    </source>
</evidence>
<evidence type="ECO:0000256" key="4">
    <source>
        <dbReference type="SAM" id="MobiDB-lite"/>
    </source>
</evidence>
<dbReference type="InterPro" id="IPR011016">
    <property type="entry name" value="Znf_RING-CH"/>
</dbReference>
<keyword evidence="3" id="KW-0862">Zinc</keyword>
<feature type="compositionally biased region" description="Polar residues" evidence="4">
    <location>
        <begin position="203"/>
        <end position="214"/>
    </location>
</feature>
<keyword evidence="7" id="KW-1185">Reference proteome</keyword>
<evidence type="ECO:0000256" key="1">
    <source>
        <dbReference type="ARBA" id="ARBA00022723"/>
    </source>
</evidence>
<organism evidence="6 7">
    <name type="scientific">Circinella minor</name>
    <dbReference type="NCBI Taxonomy" id="1195481"/>
    <lineage>
        <taxon>Eukaryota</taxon>
        <taxon>Fungi</taxon>
        <taxon>Fungi incertae sedis</taxon>
        <taxon>Mucoromycota</taxon>
        <taxon>Mucoromycotina</taxon>
        <taxon>Mucoromycetes</taxon>
        <taxon>Mucorales</taxon>
        <taxon>Lichtheimiaceae</taxon>
        <taxon>Circinella</taxon>
    </lineage>
</organism>
<evidence type="ECO:0000313" key="7">
    <source>
        <dbReference type="Proteomes" id="UP000646827"/>
    </source>
</evidence>
<dbReference type="EMBL" id="JAEPRB010000186">
    <property type="protein sequence ID" value="KAG2219301.1"/>
    <property type="molecule type" value="Genomic_DNA"/>
</dbReference>
<keyword evidence="2" id="KW-0863">Zinc-finger</keyword>